<comment type="caution">
    <text evidence="2">The sequence shown here is derived from an EMBL/GenBank/DDBJ whole genome shotgun (WGS) entry which is preliminary data.</text>
</comment>
<proteinExistence type="predicted"/>
<reference evidence="2" key="1">
    <citation type="submission" date="2021-04" db="EMBL/GenBank/DDBJ databases">
        <title>First draft genome resource for Brassicaceae pathogens Fusarium oxysporum f. sp. raphani and Fusarium oxysporum f. sp. rapae.</title>
        <authorList>
            <person name="Asai S."/>
        </authorList>
    </citation>
    <scope>NUCLEOTIDE SEQUENCE</scope>
    <source>
        <strain evidence="2">Tf1208</strain>
    </source>
</reference>
<sequence>MEGLGLAANVIAVVDISVKVLQVCSQYAKDVKNAAAEIQQLRQEGASLHDTATKVHTLIQSPQGTKLKASQDFASKVE</sequence>
<feature type="coiled-coil region" evidence="1">
    <location>
        <begin position="24"/>
        <end position="51"/>
    </location>
</feature>
<gene>
    <name evidence="2" type="ORF">Forpe1208_v011788</name>
</gene>
<evidence type="ECO:0000313" key="2">
    <source>
        <dbReference type="EMBL" id="KAG7409417.1"/>
    </source>
</evidence>
<name>A0A8J5U470_FUSOX</name>
<keyword evidence="1" id="KW-0175">Coiled coil</keyword>
<dbReference type="AlphaFoldDB" id="A0A8J5U470"/>
<dbReference type="Proteomes" id="UP000694050">
    <property type="component" value="Unassembled WGS sequence"/>
</dbReference>
<organism evidence="2 3">
    <name type="scientific">Fusarium oxysporum f. sp. rapae</name>
    <dbReference type="NCBI Taxonomy" id="485398"/>
    <lineage>
        <taxon>Eukaryota</taxon>
        <taxon>Fungi</taxon>
        <taxon>Dikarya</taxon>
        <taxon>Ascomycota</taxon>
        <taxon>Pezizomycotina</taxon>
        <taxon>Sordariomycetes</taxon>
        <taxon>Hypocreomycetidae</taxon>
        <taxon>Hypocreales</taxon>
        <taxon>Nectriaceae</taxon>
        <taxon>Fusarium</taxon>
        <taxon>Fusarium oxysporum species complex</taxon>
    </lineage>
</organism>
<protein>
    <recommendedName>
        <fullName evidence="4">Fungal N-terminal domain-containing protein</fullName>
    </recommendedName>
</protein>
<dbReference type="EMBL" id="JAELUQ010000008">
    <property type="protein sequence ID" value="KAG7409417.1"/>
    <property type="molecule type" value="Genomic_DNA"/>
</dbReference>
<evidence type="ECO:0008006" key="4">
    <source>
        <dbReference type="Google" id="ProtNLM"/>
    </source>
</evidence>
<evidence type="ECO:0000256" key="1">
    <source>
        <dbReference type="SAM" id="Coils"/>
    </source>
</evidence>
<evidence type="ECO:0000313" key="3">
    <source>
        <dbReference type="Proteomes" id="UP000694050"/>
    </source>
</evidence>
<accession>A0A8J5U470</accession>